<dbReference type="AlphaFoldDB" id="U1PNL3"/>
<accession>U1PNL3</accession>
<evidence type="ECO:0000313" key="2">
    <source>
        <dbReference type="Proteomes" id="UP000030710"/>
    </source>
</evidence>
<dbReference type="HOGENOM" id="CLU_2152573_0_0_2"/>
<evidence type="ECO:0000313" key="1">
    <source>
        <dbReference type="EMBL" id="ERG93836.1"/>
    </source>
</evidence>
<dbReference type="Proteomes" id="UP000030710">
    <property type="component" value="Unassembled WGS sequence"/>
</dbReference>
<gene>
    <name evidence="1" type="ORF">J07HQW2_00270</name>
</gene>
<protein>
    <submittedName>
        <fullName evidence="1">Uncharacterized protein</fullName>
    </submittedName>
</protein>
<name>U1PNL3_9EURY</name>
<dbReference type="EMBL" id="KE356561">
    <property type="protein sequence ID" value="ERG93836.1"/>
    <property type="molecule type" value="Genomic_DNA"/>
</dbReference>
<proteinExistence type="predicted"/>
<organism evidence="1 2">
    <name type="scientific">Haloquadratum walsbyi J07HQW2</name>
    <dbReference type="NCBI Taxonomy" id="1238425"/>
    <lineage>
        <taxon>Archaea</taxon>
        <taxon>Methanobacteriati</taxon>
        <taxon>Methanobacteriota</taxon>
        <taxon>Stenosarchaea group</taxon>
        <taxon>Halobacteria</taxon>
        <taxon>Halobacteriales</taxon>
        <taxon>Haloferacaceae</taxon>
        <taxon>Haloquadratum</taxon>
    </lineage>
</organism>
<reference evidence="1 2" key="1">
    <citation type="journal article" date="2013" name="PLoS ONE">
        <title>Assembly-driven community genomics of a hypersaline microbial ecosystem.</title>
        <authorList>
            <person name="Podell S."/>
            <person name="Ugalde J.A."/>
            <person name="Narasingarao P."/>
            <person name="Banfield J.F."/>
            <person name="Heidelberg K.B."/>
            <person name="Allen E.E."/>
        </authorList>
    </citation>
    <scope>NUCLEOTIDE SEQUENCE [LARGE SCALE GENOMIC DNA]</scope>
    <source>
        <strain evidence="2">J07HQW2</strain>
    </source>
</reference>
<sequence length="111" mass="12444">MTEIGKTGMIDVVWSTGMKCEICEQFEAACIIGIDTDLAYRNDSVWLQLDRDQVSRSCAQCADSLVMDGSAREMPIDVSDATEIWYSDRFELTDGDVSIVARRVPDMMSMM</sequence>